<name>A0A5B7G609_PORTR</name>
<dbReference type="Proteomes" id="UP000324222">
    <property type="component" value="Unassembled WGS sequence"/>
</dbReference>
<sequence>MLTVHFFKLSIVFSVPSETLTRCGVKNRSREEAAEKTYLKGDKNWTPRDKHRLIYSRGRDEKLTYHFIIIYGVKKKITPPRVTCFIALSQPCPAKPSPVCSSPAACPAFCRLTLTLSSLAQYQFAVLCLIHSMSSCPRLALSKQCQNQAKPNSDQWSPALPCLL</sequence>
<keyword evidence="2" id="KW-1185">Reference proteome</keyword>
<proteinExistence type="predicted"/>
<evidence type="ECO:0000313" key="2">
    <source>
        <dbReference type="Proteomes" id="UP000324222"/>
    </source>
</evidence>
<gene>
    <name evidence="1" type="ORF">E2C01_046795</name>
</gene>
<accession>A0A5B7G609</accession>
<comment type="caution">
    <text evidence="1">The sequence shown here is derived from an EMBL/GenBank/DDBJ whole genome shotgun (WGS) entry which is preliminary data.</text>
</comment>
<reference evidence="1 2" key="1">
    <citation type="submission" date="2019-05" db="EMBL/GenBank/DDBJ databases">
        <title>Another draft genome of Portunus trituberculatus and its Hox gene families provides insights of decapod evolution.</title>
        <authorList>
            <person name="Jeong J.-H."/>
            <person name="Song I."/>
            <person name="Kim S."/>
            <person name="Choi T."/>
            <person name="Kim D."/>
            <person name="Ryu S."/>
            <person name="Kim W."/>
        </authorList>
    </citation>
    <scope>NUCLEOTIDE SEQUENCE [LARGE SCALE GENOMIC DNA]</scope>
    <source>
        <tissue evidence="1">Muscle</tissue>
    </source>
</reference>
<protein>
    <submittedName>
        <fullName evidence="1">Uncharacterized protein</fullName>
    </submittedName>
</protein>
<organism evidence="1 2">
    <name type="scientific">Portunus trituberculatus</name>
    <name type="common">Swimming crab</name>
    <name type="synonym">Neptunus trituberculatus</name>
    <dbReference type="NCBI Taxonomy" id="210409"/>
    <lineage>
        <taxon>Eukaryota</taxon>
        <taxon>Metazoa</taxon>
        <taxon>Ecdysozoa</taxon>
        <taxon>Arthropoda</taxon>
        <taxon>Crustacea</taxon>
        <taxon>Multicrustacea</taxon>
        <taxon>Malacostraca</taxon>
        <taxon>Eumalacostraca</taxon>
        <taxon>Eucarida</taxon>
        <taxon>Decapoda</taxon>
        <taxon>Pleocyemata</taxon>
        <taxon>Brachyura</taxon>
        <taxon>Eubrachyura</taxon>
        <taxon>Portunoidea</taxon>
        <taxon>Portunidae</taxon>
        <taxon>Portuninae</taxon>
        <taxon>Portunus</taxon>
    </lineage>
</organism>
<dbReference type="AlphaFoldDB" id="A0A5B7G609"/>
<evidence type="ECO:0000313" key="1">
    <source>
        <dbReference type="EMBL" id="MPC52915.1"/>
    </source>
</evidence>
<dbReference type="EMBL" id="VSRR010011244">
    <property type="protein sequence ID" value="MPC52915.1"/>
    <property type="molecule type" value="Genomic_DNA"/>
</dbReference>